<proteinExistence type="predicted"/>
<dbReference type="EMBL" id="CP001101">
    <property type="protein sequence ID" value="ACE03842.1"/>
    <property type="molecule type" value="Genomic_DNA"/>
</dbReference>
<dbReference type="InterPro" id="IPR010920">
    <property type="entry name" value="LSM_dom_sf"/>
</dbReference>
<dbReference type="InterPro" id="IPR023408">
    <property type="entry name" value="MscS_beta-dom_sf"/>
</dbReference>
<sequence>MKTFSSLSLILILLFSAGICRAVEDTTTQITDTTVTEESGFVEDSLTAILPEPLPIDDIEVINAFSDSLGQESGFPVILNNNEIFRLYGTIENIGPEERAEKTTQLLSDFFRSSEPADSLRIVEGKRLTGISTSRNIIAAFSDEDAVAEDMSRQELAYTVLSRIATQAQQFRDETSGTNVLFSVLKSLLFFVALGIVWHYLNRLFSFIDVWIQKIRLRGNSNSENKVLQLLSPDHLASGFGWLSRVTELFLKILLIYAFLATVLSFFPWTADLSTNLLAFVLEPAKKISGDFVALIPNIISIVVLIAITRYLAKFSDLVFRNIGKGELKLGDFEAEWAEPTRKIVKIILYLLLAFLLFASLPLANNRTALALAIILGLTLSLSAVPAVQNIISGIMLNYTGSFRIGDRVKLGDITGDIVYKSPLVIRIKNRLNEIIIIPNTTAFRSKIINYTESVQKNGHLSLELAFHLKQDINTETLRELVLEAALSTDGILLDPKPVFLRAESKNELFSYLLKVNTKEYRNLEPLYSRLFQNVQNKLRENKYT</sequence>
<evidence type="ECO:0000259" key="7">
    <source>
        <dbReference type="Pfam" id="PF00924"/>
    </source>
</evidence>
<feature type="transmembrane region" description="Helical" evidence="5">
    <location>
        <begin position="180"/>
        <end position="201"/>
    </location>
</feature>
<keyword evidence="3 5" id="KW-1133">Transmembrane helix</keyword>
<accession>B3EPG4</accession>
<evidence type="ECO:0000256" key="4">
    <source>
        <dbReference type="ARBA" id="ARBA00023136"/>
    </source>
</evidence>
<dbReference type="KEGG" id="cpb:Cphamn1_0897"/>
<feature type="domain" description="Mechanosensitive ion channel MscS" evidence="7">
    <location>
        <begin position="388"/>
        <end position="452"/>
    </location>
</feature>
<gene>
    <name evidence="8" type="ordered locus">Cphamn1_0897</name>
</gene>
<dbReference type="SUPFAM" id="SSF50182">
    <property type="entry name" value="Sm-like ribonucleoproteins"/>
    <property type="match status" value="1"/>
</dbReference>
<dbReference type="InterPro" id="IPR045275">
    <property type="entry name" value="MscS_archaea/bacteria_type"/>
</dbReference>
<feature type="transmembrane region" description="Helical" evidence="5">
    <location>
        <begin position="347"/>
        <end position="364"/>
    </location>
</feature>
<dbReference type="InterPro" id="IPR006685">
    <property type="entry name" value="MscS_channel_2nd"/>
</dbReference>
<dbReference type="OrthoDB" id="9809206at2"/>
<dbReference type="PANTHER" id="PTHR30221:SF18">
    <property type="entry name" value="SLL0590 PROTEIN"/>
    <property type="match status" value="1"/>
</dbReference>
<dbReference type="AlphaFoldDB" id="B3EPG4"/>
<dbReference type="Gene3D" id="2.30.30.60">
    <property type="match status" value="1"/>
</dbReference>
<feature type="transmembrane region" description="Helical" evidence="5">
    <location>
        <begin position="249"/>
        <end position="271"/>
    </location>
</feature>
<dbReference type="Pfam" id="PF00924">
    <property type="entry name" value="MS_channel_2nd"/>
    <property type="match status" value="1"/>
</dbReference>
<name>B3EPG4_CHLPB</name>
<reference evidence="8" key="1">
    <citation type="submission" date="2008-06" db="EMBL/GenBank/DDBJ databases">
        <title>Complete sequence of Chlorobium phaeobacteroides BS1.</title>
        <authorList>
            <consortium name="US DOE Joint Genome Institute"/>
            <person name="Lucas S."/>
            <person name="Copeland A."/>
            <person name="Lapidus A."/>
            <person name="Glavina del Rio T."/>
            <person name="Dalin E."/>
            <person name="Tice H."/>
            <person name="Bruce D."/>
            <person name="Goodwin L."/>
            <person name="Pitluck S."/>
            <person name="Schmutz J."/>
            <person name="Larimer F."/>
            <person name="Land M."/>
            <person name="Hauser L."/>
            <person name="Kyrpides N."/>
            <person name="Ovchinnikova G."/>
            <person name="Li T."/>
            <person name="Liu Z."/>
            <person name="Zhao F."/>
            <person name="Overmann J."/>
            <person name="Bryant D.A."/>
            <person name="Richardson P."/>
        </authorList>
    </citation>
    <scope>NUCLEOTIDE SEQUENCE [LARGE SCALE GENOMIC DNA]</scope>
    <source>
        <strain evidence="8">BS1</strain>
    </source>
</reference>
<dbReference type="GO" id="GO:0016020">
    <property type="term" value="C:membrane"/>
    <property type="evidence" value="ECO:0007669"/>
    <property type="project" value="UniProtKB-SubCell"/>
</dbReference>
<protein>
    <submittedName>
        <fullName evidence="8">MscS Mechanosensitive ion channel</fullName>
    </submittedName>
</protein>
<dbReference type="eggNOG" id="COG0668">
    <property type="taxonomic scope" value="Bacteria"/>
</dbReference>
<evidence type="ECO:0000256" key="1">
    <source>
        <dbReference type="ARBA" id="ARBA00004370"/>
    </source>
</evidence>
<feature type="chain" id="PRO_5002787918" evidence="6">
    <location>
        <begin position="23"/>
        <end position="545"/>
    </location>
</feature>
<comment type="subcellular location">
    <subcellularLocation>
        <location evidence="1">Membrane</location>
    </subcellularLocation>
</comment>
<feature type="transmembrane region" description="Helical" evidence="5">
    <location>
        <begin position="291"/>
        <end position="313"/>
    </location>
</feature>
<evidence type="ECO:0000256" key="3">
    <source>
        <dbReference type="ARBA" id="ARBA00022989"/>
    </source>
</evidence>
<evidence type="ECO:0000256" key="5">
    <source>
        <dbReference type="SAM" id="Phobius"/>
    </source>
</evidence>
<evidence type="ECO:0000313" key="8">
    <source>
        <dbReference type="EMBL" id="ACE03842.1"/>
    </source>
</evidence>
<dbReference type="STRING" id="331678.Cphamn1_0897"/>
<dbReference type="HOGENOM" id="CLU_032048_1_0_10"/>
<feature type="signal peptide" evidence="6">
    <location>
        <begin position="1"/>
        <end position="22"/>
    </location>
</feature>
<feature type="transmembrane region" description="Helical" evidence="5">
    <location>
        <begin position="370"/>
        <end position="388"/>
    </location>
</feature>
<organism evidence="8">
    <name type="scientific">Chlorobium phaeobacteroides (strain BS1)</name>
    <dbReference type="NCBI Taxonomy" id="331678"/>
    <lineage>
        <taxon>Bacteria</taxon>
        <taxon>Pseudomonadati</taxon>
        <taxon>Chlorobiota</taxon>
        <taxon>Chlorobiia</taxon>
        <taxon>Chlorobiales</taxon>
        <taxon>Chlorobiaceae</taxon>
        <taxon>Chlorobium/Pelodictyon group</taxon>
        <taxon>Chlorobium</taxon>
    </lineage>
</organism>
<dbReference type="PANTHER" id="PTHR30221">
    <property type="entry name" value="SMALL-CONDUCTANCE MECHANOSENSITIVE CHANNEL"/>
    <property type="match status" value="1"/>
</dbReference>
<keyword evidence="4 5" id="KW-0472">Membrane</keyword>
<keyword evidence="2 5" id="KW-0812">Transmembrane</keyword>
<dbReference type="GO" id="GO:0008381">
    <property type="term" value="F:mechanosensitive monoatomic ion channel activity"/>
    <property type="evidence" value="ECO:0007669"/>
    <property type="project" value="InterPro"/>
</dbReference>
<evidence type="ECO:0000256" key="6">
    <source>
        <dbReference type="SAM" id="SignalP"/>
    </source>
</evidence>
<keyword evidence="6" id="KW-0732">Signal</keyword>
<evidence type="ECO:0000256" key="2">
    <source>
        <dbReference type="ARBA" id="ARBA00022692"/>
    </source>
</evidence>
<dbReference type="Gene3D" id="1.10.287.1260">
    <property type="match status" value="1"/>
</dbReference>